<dbReference type="Gramene" id="Jr11_26220_p1">
    <property type="protein sequence ID" value="cds.Jr11_26220_p1"/>
    <property type="gene ID" value="Jr11_26220"/>
</dbReference>
<reference evidence="2" key="2">
    <citation type="submission" date="2020-03" db="EMBL/GenBank/DDBJ databases">
        <title>Walnut 2.0.</title>
        <authorList>
            <person name="Marrano A."/>
            <person name="Britton M."/>
            <person name="Zimin A.V."/>
            <person name="Zaini P.A."/>
            <person name="Workman R."/>
            <person name="Puiu D."/>
            <person name="Bianco L."/>
            <person name="Allen B.J."/>
            <person name="Troggio M."/>
            <person name="Leslie C.A."/>
            <person name="Timp W."/>
            <person name="Dendekar A."/>
            <person name="Salzberg S.L."/>
            <person name="Neale D.B."/>
        </authorList>
    </citation>
    <scope>NUCLEOTIDE SEQUENCE</scope>
    <source>
        <tissue evidence="2">Leaves</tissue>
    </source>
</reference>
<dbReference type="Proteomes" id="UP000619265">
    <property type="component" value="Unassembled WGS sequence"/>
</dbReference>
<gene>
    <name evidence="2" type="ORF">F2P56_025902</name>
</gene>
<dbReference type="EMBL" id="LIHL02000011">
    <property type="protein sequence ID" value="KAF5456413.1"/>
    <property type="molecule type" value="Genomic_DNA"/>
</dbReference>
<name>A0A833WMD1_JUGRE</name>
<organism evidence="2 3">
    <name type="scientific">Juglans regia</name>
    <name type="common">English walnut</name>
    <dbReference type="NCBI Taxonomy" id="51240"/>
    <lineage>
        <taxon>Eukaryota</taxon>
        <taxon>Viridiplantae</taxon>
        <taxon>Streptophyta</taxon>
        <taxon>Embryophyta</taxon>
        <taxon>Tracheophyta</taxon>
        <taxon>Spermatophyta</taxon>
        <taxon>Magnoliopsida</taxon>
        <taxon>eudicotyledons</taxon>
        <taxon>Gunneridae</taxon>
        <taxon>Pentapetalae</taxon>
        <taxon>rosids</taxon>
        <taxon>fabids</taxon>
        <taxon>Fagales</taxon>
        <taxon>Juglandaceae</taxon>
        <taxon>Juglans</taxon>
    </lineage>
</organism>
<protein>
    <recommendedName>
        <fullName evidence="1">Calcium-transporting P-type ATPase N-terminal autoinhibitory domain-containing protein</fullName>
    </recommendedName>
</protein>
<proteinExistence type="predicted"/>
<evidence type="ECO:0000259" key="1">
    <source>
        <dbReference type="Pfam" id="PF12515"/>
    </source>
</evidence>
<dbReference type="Gene3D" id="1.20.5.170">
    <property type="match status" value="1"/>
</dbReference>
<dbReference type="Pfam" id="PF12515">
    <property type="entry name" value="CaATP_NAI"/>
    <property type="match status" value="1"/>
</dbReference>
<sequence length="118" mass="13084">MIAEAYGLLGCREILVAAVGVGGVDVAVGFGHKLDGNDGHNIRKITPFLGLQAALVLNASRRFRYTLDLKREEERTQIIRTVKANIQAIRAAYRFKKVLSQENGTCTSVVLVLYFYKN</sequence>
<dbReference type="InterPro" id="IPR024750">
    <property type="entry name" value="Ca_ATPase_N_dom"/>
</dbReference>
<reference evidence="2" key="1">
    <citation type="submission" date="2015-10" db="EMBL/GenBank/DDBJ databases">
        <authorList>
            <person name="Martinez-Garcia P.J."/>
            <person name="Crepeau M.W."/>
            <person name="Puiu D."/>
            <person name="Gonzalez-Ibeas D."/>
            <person name="Whalen J."/>
            <person name="Stevens K."/>
            <person name="Paul R."/>
            <person name="Butterfield T."/>
            <person name="Britton M."/>
            <person name="Reagan R."/>
            <person name="Chakraborty S."/>
            <person name="Walawage S.L."/>
            <person name="Vasquez-Gross H.A."/>
            <person name="Cardeno C."/>
            <person name="Famula R."/>
            <person name="Pratt K."/>
            <person name="Kuruganti S."/>
            <person name="Aradhya M.K."/>
            <person name="Leslie C.A."/>
            <person name="Dandekar A.M."/>
            <person name="Salzberg S.L."/>
            <person name="Wegrzyn J.L."/>
            <person name="Langley C.H."/>
            <person name="Neale D.B."/>
        </authorList>
    </citation>
    <scope>NUCLEOTIDE SEQUENCE</scope>
    <source>
        <tissue evidence="2">Leaves</tissue>
    </source>
</reference>
<dbReference type="GO" id="GO:0005516">
    <property type="term" value="F:calmodulin binding"/>
    <property type="evidence" value="ECO:0007669"/>
    <property type="project" value="InterPro"/>
</dbReference>
<dbReference type="AlphaFoldDB" id="A0A833WMD1"/>
<feature type="domain" description="Calcium-transporting P-type ATPase N-terminal autoinhibitory" evidence="1">
    <location>
        <begin position="52"/>
        <end position="74"/>
    </location>
</feature>
<evidence type="ECO:0000313" key="2">
    <source>
        <dbReference type="EMBL" id="KAF5456413.1"/>
    </source>
</evidence>
<comment type="caution">
    <text evidence="2">The sequence shown here is derived from an EMBL/GenBank/DDBJ whole genome shotgun (WGS) entry which is preliminary data.</text>
</comment>
<accession>A0A833WMD1</accession>
<evidence type="ECO:0000313" key="3">
    <source>
        <dbReference type="Proteomes" id="UP000619265"/>
    </source>
</evidence>